<keyword evidence="4" id="KW-0239">DNA-directed DNA polymerase</keyword>
<feature type="domain" description="DNA-directed DNA polymerase family A palm" evidence="6">
    <location>
        <begin position="1"/>
        <end position="163"/>
    </location>
</feature>
<dbReference type="SUPFAM" id="SSF56672">
    <property type="entry name" value="DNA/RNA polymerases"/>
    <property type="match status" value="1"/>
</dbReference>
<comment type="caution">
    <text evidence="7">The sequence shown here is derived from an EMBL/GenBank/DDBJ whole genome shotgun (WGS) entry which is preliminary data.</text>
</comment>
<reference evidence="7" key="1">
    <citation type="journal article" date="2020" name="mSystems">
        <title>Genome- and Community-Level Interaction Insights into Carbon Utilization and Element Cycling Functions of Hydrothermarchaeota in Hydrothermal Sediment.</title>
        <authorList>
            <person name="Zhou Z."/>
            <person name="Liu Y."/>
            <person name="Xu W."/>
            <person name="Pan J."/>
            <person name="Luo Z.H."/>
            <person name="Li M."/>
        </authorList>
    </citation>
    <scope>NUCLEOTIDE SEQUENCE [LARGE SCALE GENOMIC DNA]</scope>
    <source>
        <strain evidence="7">SpSt-361</strain>
    </source>
</reference>
<dbReference type="InterPro" id="IPR019760">
    <property type="entry name" value="DNA-dir_DNA_pol_A_CS"/>
</dbReference>
<dbReference type="Gene3D" id="1.10.150.20">
    <property type="entry name" value="5' to 3' exonuclease, C-terminal subdomain"/>
    <property type="match status" value="1"/>
</dbReference>
<evidence type="ECO:0000259" key="6">
    <source>
        <dbReference type="SMART" id="SM00482"/>
    </source>
</evidence>
<evidence type="ECO:0000313" key="7">
    <source>
        <dbReference type="EMBL" id="HEX61897.1"/>
    </source>
</evidence>
<name>A0A831Z2S8_UNCKA</name>
<evidence type="ECO:0000256" key="4">
    <source>
        <dbReference type="ARBA" id="ARBA00022932"/>
    </source>
</evidence>
<dbReference type="InterPro" id="IPR002298">
    <property type="entry name" value="DNA_polymerase_A"/>
</dbReference>
<dbReference type="SMART" id="SM00482">
    <property type="entry name" value="POLAc"/>
    <property type="match status" value="1"/>
</dbReference>
<dbReference type="AlphaFoldDB" id="A0A831Z2S8"/>
<gene>
    <name evidence="7" type="ORF">ENR01_01930</name>
</gene>
<accession>A0A831Z2S8</accession>
<dbReference type="InterPro" id="IPR043502">
    <property type="entry name" value="DNA/RNA_pol_sf"/>
</dbReference>
<evidence type="ECO:0000256" key="3">
    <source>
        <dbReference type="ARBA" id="ARBA00022695"/>
    </source>
</evidence>
<dbReference type="PROSITE" id="PS00447">
    <property type="entry name" value="DNA_POLYMERASE_A"/>
    <property type="match status" value="1"/>
</dbReference>
<keyword evidence="2" id="KW-0808">Transferase</keyword>
<organism evidence="7">
    <name type="scientific">candidate division WWE3 bacterium</name>
    <dbReference type="NCBI Taxonomy" id="2053526"/>
    <lineage>
        <taxon>Bacteria</taxon>
        <taxon>Katanobacteria</taxon>
    </lineage>
</organism>
<dbReference type="GO" id="GO:0006302">
    <property type="term" value="P:double-strand break repair"/>
    <property type="evidence" value="ECO:0007669"/>
    <property type="project" value="TreeGrafter"/>
</dbReference>
<dbReference type="PANTHER" id="PTHR10133:SF62">
    <property type="entry name" value="DNA POLYMERASE THETA"/>
    <property type="match status" value="1"/>
</dbReference>
<dbReference type="GO" id="GO:0006261">
    <property type="term" value="P:DNA-templated DNA replication"/>
    <property type="evidence" value="ECO:0007669"/>
    <property type="project" value="InterPro"/>
</dbReference>
<protein>
    <recommendedName>
        <fullName evidence="1">DNA-directed DNA polymerase</fullName>
        <ecNumber evidence="1">2.7.7.7</ecNumber>
    </recommendedName>
</protein>
<dbReference type="PANTHER" id="PTHR10133">
    <property type="entry name" value="DNA POLYMERASE I"/>
    <property type="match status" value="1"/>
</dbReference>
<keyword evidence="3" id="KW-0548">Nucleotidyltransferase</keyword>
<evidence type="ECO:0000256" key="5">
    <source>
        <dbReference type="ARBA" id="ARBA00049244"/>
    </source>
</evidence>
<comment type="catalytic activity">
    <reaction evidence="5">
        <text>DNA(n) + a 2'-deoxyribonucleoside 5'-triphosphate = DNA(n+1) + diphosphate</text>
        <dbReference type="Rhea" id="RHEA:22508"/>
        <dbReference type="Rhea" id="RHEA-COMP:17339"/>
        <dbReference type="Rhea" id="RHEA-COMP:17340"/>
        <dbReference type="ChEBI" id="CHEBI:33019"/>
        <dbReference type="ChEBI" id="CHEBI:61560"/>
        <dbReference type="ChEBI" id="CHEBI:173112"/>
        <dbReference type="EC" id="2.7.7.7"/>
    </reaction>
</comment>
<dbReference type="EC" id="2.7.7.7" evidence="1"/>
<dbReference type="PRINTS" id="PR00868">
    <property type="entry name" value="DNAPOLI"/>
</dbReference>
<evidence type="ECO:0000256" key="2">
    <source>
        <dbReference type="ARBA" id="ARBA00022679"/>
    </source>
</evidence>
<dbReference type="GO" id="GO:0003677">
    <property type="term" value="F:DNA binding"/>
    <property type="evidence" value="ECO:0007669"/>
    <property type="project" value="InterPro"/>
</dbReference>
<dbReference type="EMBL" id="DSPJ01000054">
    <property type="protein sequence ID" value="HEX61897.1"/>
    <property type="molecule type" value="Genomic_DNA"/>
</dbReference>
<sequence length="200" mass="23174">MHALTASQMFRIPIEQVSKERRFQAKSINFGLMYGRGARSLAVQLGVSEEESKELLERYFRQYHRVKSWLDGVARDAVRRGYSTTLGGRKRYYEKVTPDDPNYERQISYIERQGKNTPIQGTSADMTKMALVYMRERIRKEGLSSVPIHTVHDEVVVEAEEKEAERTAKIVKEEMVRAGEELLKKVPVKVDVVISDIWEH</sequence>
<dbReference type="Pfam" id="PF00476">
    <property type="entry name" value="DNA_pol_A"/>
    <property type="match status" value="1"/>
</dbReference>
<proteinExistence type="predicted"/>
<dbReference type="InterPro" id="IPR001098">
    <property type="entry name" value="DNA-dir_DNA_pol_A_palm_dom"/>
</dbReference>
<evidence type="ECO:0000256" key="1">
    <source>
        <dbReference type="ARBA" id="ARBA00012417"/>
    </source>
</evidence>
<dbReference type="GO" id="GO:0003887">
    <property type="term" value="F:DNA-directed DNA polymerase activity"/>
    <property type="evidence" value="ECO:0007669"/>
    <property type="project" value="UniProtKB-KW"/>
</dbReference>